<dbReference type="InterPro" id="IPR011250">
    <property type="entry name" value="OMP/PagP_B-barrel"/>
</dbReference>
<reference evidence="4 5" key="1">
    <citation type="submission" date="2015-11" db="EMBL/GenBank/DDBJ databases">
        <title>Genomic analysis of 38 Legionella species identifies large and diverse effector repertoires.</title>
        <authorList>
            <person name="Burstein D."/>
            <person name="Amaro F."/>
            <person name="Zusman T."/>
            <person name="Lifshitz Z."/>
            <person name="Cohen O."/>
            <person name="Gilbert J.A."/>
            <person name="Pupko T."/>
            <person name="Shuman H.A."/>
            <person name="Segal G."/>
        </authorList>
    </citation>
    <scope>NUCLEOTIDE SEQUENCE [LARGE SCALE GENOMIC DNA]</scope>
    <source>
        <strain evidence="4 5">ATCC 700990</strain>
    </source>
</reference>
<dbReference type="GO" id="GO:0019867">
    <property type="term" value="C:outer membrane"/>
    <property type="evidence" value="ECO:0007669"/>
    <property type="project" value="InterPro"/>
</dbReference>
<sequence length="270" mass="29682">MKRSSKFALASLLFTNSVFAVTPSEGWYWGLMGGASYTTSTSVFAPSPVPFININNQINPNPSPVVANSLINNYKAGLPNPNANIIQATFSNLTRGTLDYRVGGNFSGHLGYRICNFRAEGELLFNYSPLSTVKVAGASISRHVTLTNPVRLSGQTVLGAGLINGYYDFYDEEMDPTWVPYVGLGIGYSYLRNTISFTVPFLFTDAFSISFRNNESSPIGQAILGISYFTSDDLSIGLDYRYLTTKSLSGTNSRLQTHTINLNFNYYFSD</sequence>
<feature type="domain" description="Outer membrane protein beta-barrel" evidence="3">
    <location>
        <begin position="87"/>
        <end position="268"/>
    </location>
</feature>
<keyword evidence="5" id="KW-1185">Reference proteome</keyword>
<organism evidence="4 5">
    <name type="scientific">Legionella drozanskii LLAP-1</name>
    <dbReference type="NCBI Taxonomy" id="1212489"/>
    <lineage>
        <taxon>Bacteria</taxon>
        <taxon>Pseudomonadati</taxon>
        <taxon>Pseudomonadota</taxon>
        <taxon>Gammaproteobacteria</taxon>
        <taxon>Legionellales</taxon>
        <taxon>Legionellaceae</taxon>
        <taxon>Legionella</taxon>
    </lineage>
</organism>
<dbReference type="EMBL" id="LNXY01000028">
    <property type="protein sequence ID" value="KTC85352.1"/>
    <property type="molecule type" value="Genomic_DNA"/>
</dbReference>
<feature type="chain" id="PRO_5006912206" evidence="2">
    <location>
        <begin position="21"/>
        <end position="270"/>
    </location>
</feature>
<name>A0A0W0SPR6_9GAMM</name>
<evidence type="ECO:0000259" key="3">
    <source>
        <dbReference type="Pfam" id="PF13505"/>
    </source>
</evidence>
<comment type="caution">
    <text evidence="4">The sequence shown here is derived from an EMBL/GenBank/DDBJ whole genome shotgun (WGS) entry which is preliminary data.</text>
</comment>
<evidence type="ECO:0000256" key="1">
    <source>
        <dbReference type="ARBA" id="ARBA00022729"/>
    </source>
</evidence>
<proteinExistence type="predicted"/>
<dbReference type="SUPFAM" id="SSF56925">
    <property type="entry name" value="OMPA-like"/>
    <property type="match status" value="1"/>
</dbReference>
<gene>
    <name evidence="4" type="ORF">Ldro_2524</name>
</gene>
<dbReference type="InterPro" id="IPR027385">
    <property type="entry name" value="Beta-barrel_OMP"/>
</dbReference>
<dbReference type="AlphaFoldDB" id="A0A0W0SPR6"/>
<dbReference type="RefSeq" id="WP_058496806.1">
    <property type="nucleotide sequence ID" value="NZ_CAAAIU010000008.1"/>
</dbReference>
<dbReference type="OrthoDB" id="5647185at2"/>
<accession>A0A0W0SPR6</accession>
<feature type="signal peptide" evidence="2">
    <location>
        <begin position="1"/>
        <end position="20"/>
    </location>
</feature>
<evidence type="ECO:0000313" key="5">
    <source>
        <dbReference type="Proteomes" id="UP000054736"/>
    </source>
</evidence>
<keyword evidence="1 2" id="KW-0732">Signal</keyword>
<dbReference type="InterPro" id="IPR006315">
    <property type="entry name" value="OM_autotransptr_brl_dom"/>
</dbReference>
<dbReference type="Proteomes" id="UP000054736">
    <property type="component" value="Unassembled WGS sequence"/>
</dbReference>
<dbReference type="STRING" id="1212489.Ldro_2524"/>
<evidence type="ECO:0000256" key="2">
    <source>
        <dbReference type="SAM" id="SignalP"/>
    </source>
</evidence>
<dbReference type="Gene3D" id="2.40.160.20">
    <property type="match status" value="1"/>
</dbReference>
<dbReference type="Pfam" id="PF13505">
    <property type="entry name" value="OMP_b-brl"/>
    <property type="match status" value="1"/>
</dbReference>
<protein>
    <submittedName>
        <fullName evidence="4">Opacity protein-like surface antigen</fullName>
    </submittedName>
</protein>
<dbReference type="PATRIC" id="fig|1212489.4.peg.2660"/>
<evidence type="ECO:0000313" key="4">
    <source>
        <dbReference type="EMBL" id="KTC85352.1"/>
    </source>
</evidence>
<dbReference type="NCBIfam" id="TIGR01414">
    <property type="entry name" value="autotrans_barl"/>
    <property type="match status" value="1"/>
</dbReference>